<feature type="compositionally biased region" description="Basic and acidic residues" evidence="1">
    <location>
        <begin position="178"/>
        <end position="210"/>
    </location>
</feature>
<name>A0A1E3A3V5_9FIRM</name>
<protein>
    <submittedName>
        <fullName evidence="2">Uncharacterized protein</fullName>
    </submittedName>
</protein>
<evidence type="ECO:0000313" key="3">
    <source>
        <dbReference type="Proteomes" id="UP000094067"/>
    </source>
</evidence>
<comment type="caution">
    <text evidence="2">The sequence shown here is derived from an EMBL/GenBank/DDBJ whole genome shotgun (WGS) entry which is preliminary data.</text>
</comment>
<feature type="region of interest" description="Disordered" evidence="1">
    <location>
        <begin position="178"/>
        <end position="213"/>
    </location>
</feature>
<organism evidence="2 3">
    <name type="scientific">Eisenbergiella tayi</name>
    <dbReference type="NCBI Taxonomy" id="1432052"/>
    <lineage>
        <taxon>Bacteria</taxon>
        <taxon>Bacillati</taxon>
        <taxon>Bacillota</taxon>
        <taxon>Clostridia</taxon>
        <taxon>Lachnospirales</taxon>
        <taxon>Lachnospiraceae</taxon>
        <taxon>Eisenbergiella</taxon>
    </lineage>
</organism>
<sequence length="222" mass="24427">MYDNKEKCRRDLWVETAAAEAAEREVLHPEEVPHPEAVPLQEEALLQEAVLQGAVGSAEGERHVYLPAAVPHRGAAVRLQETAVLHRGTDIHQGTAAVRHQAEAAGREQEAAVYRQGAAQRQGAAGVLPVSLRGIRHLTGVKAVSGGRPRRPASLLITDRLSIMAGIMADTHRRHLEEIRRPEDIHRRRPDRRQGYLDRPGSQDRPDHRGKGGFVTVLVMAA</sequence>
<proteinExistence type="predicted"/>
<dbReference type="Proteomes" id="UP000094067">
    <property type="component" value="Unassembled WGS sequence"/>
</dbReference>
<dbReference type="RefSeq" id="WP_069153903.1">
    <property type="nucleotide sequence ID" value="NZ_MCGH01000003.1"/>
</dbReference>
<evidence type="ECO:0000256" key="1">
    <source>
        <dbReference type="SAM" id="MobiDB-lite"/>
    </source>
</evidence>
<reference evidence="2 3" key="1">
    <citation type="submission" date="2016-07" db="EMBL/GenBank/DDBJ databases">
        <title>Characterization of isolates of Eisenbergiella tayi derived from blood cultures, using whole genome sequencing.</title>
        <authorList>
            <person name="Burdz T."/>
            <person name="Wiebe D."/>
            <person name="Huynh C."/>
            <person name="Bernard K."/>
        </authorList>
    </citation>
    <scope>NUCLEOTIDE SEQUENCE [LARGE SCALE GENOMIC DNA]</scope>
    <source>
        <strain evidence="2 3">NML 110608</strain>
    </source>
</reference>
<evidence type="ECO:0000313" key="2">
    <source>
        <dbReference type="EMBL" id="ODM03443.1"/>
    </source>
</evidence>
<dbReference type="AlphaFoldDB" id="A0A1E3A3V5"/>
<dbReference type="EMBL" id="MCGH01000003">
    <property type="protein sequence ID" value="ODM03443.1"/>
    <property type="molecule type" value="Genomic_DNA"/>
</dbReference>
<accession>A0A1E3A3V5</accession>
<gene>
    <name evidence="2" type="ORF">BEI61_04239</name>
</gene>